<dbReference type="InterPro" id="IPR008775">
    <property type="entry name" value="Phytyl_CoA_dOase-like"/>
</dbReference>
<organism evidence="1 2">
    <name type="scientific">Cyphellophora europaea (strain CBS 101466)</name>
    <name type="common">Phialophora europaea</name>
    <dbReference type="NCBI Taxonomy" id="1220924"/>
    <lineage>
        <taxon>Eukaryota</taxon>
        <taxon>Fungi</taxon>
        <taxon>Dikarya</taxon>
        <taxon>Ascomycota</taxon>
        <taxon>Pezizomycotina</taxon>
        <taxon>Eurotiomycetes</taxon>
        <taxon>Chaetothyriomycetidae</taxon>
        <taxon>Chaetothyriales</taxon>
        <taxon>Cyphellophoraceae</taxon>
        <taxon>Cyphellophora</taxon>
    </lineage>
</organism>
<dbReference type="InParanoid" id="W2S5R5"/>
<sequence length="320" mass="36036">MISRDSAEGATDGPAAIVLTKEERRRGIYAPETLGKVLSALHQDGLVLLKGIIDVGHIDAINSKMCEEVEHFLADPKQAFNHGIKSNFLQRPPVAEPSLLFEDVYFNTFLLQVANAYLGHKPIFNWITSNNALANTGGVRQPVHKDNAFVHPQFPYYFIANIPLCDFSVANGATEFWLGSHSHTSQADQLKATGKDLDIYPHSKLGEPIPGITEEALKVRRAVRPPVQPECHKGDVMIRDIRTWHAGMANGSDMHRIMIGLGYMSPSYPNFLQRCHLPESQRPFWLGSDKVELRANFWDDEEFKKTKRDSEFLLRPTYLC</sequence>
<evidence type="ECO:0000313" key="1">
    <source>
        <dbReference type="EMBL" id="ETN43945.1"/>
    </source>
</evidence>
<accession>W2S5R5</accession>
<dbReference type="SUPFAM" id="SSF51197">
    <property type="entry name" value="Clavaminate synthase-like"/>
    <property type="match status" value="1"/>
</dbReference>
<dbReference type="Proteomes" id="UP000030752">
    <property type="component" value="Unassembled WGS sequence"/>
</dbReference>
<dbReference type="eggNOG" id="ENOG502QXCM">
    <property type="taxonomic scope" value="Eukaryota"/>
</dbReference>
<dbReference type="OrthoDB" id="407832at2759"/>
<dbReference type="GeneID" id="19978415"/>
<dbReference type="EMBL" id="KB822717">
    <property type="protein sequence ID" value="ETN43945.1"/>
    <property type="molecule type" value="Genomic_DNA"/>
</dbReference>
<dbReference type="VEuPathDB" id="FungiDB:HMPREF1541_11076"/>
<evidence type="ECO:0008006" key="3">
    <source>
        <dbReference type="Google" id="ProtNLM"/>
    </source>
</evidence>
<name>W2S5R5_CYPE1</name>
<gene>
    <name evidence="1" type="ORF">HMPREF1541_11076</name>
</gene>
<dbReference type="PANTHER" id="PTHR37563:SF2">
    <property type="entry name" value="PHYTANOYL-COA DIOXYGENASE FAMILY PROTEIN (AFU_ORTHOLOGUE AFUA_2G03330)"/>
    <property type="match status" value="1"/>
</dbReference>
<reference evidence="1 2" key="1">
    <citation type="submission" date="2013-03" db="EMBL/GenBank/DDBJ databases">
        <title>The Genome Sequence of Phialophora europaea CBS 101466.</title>
        <authorList>
            <consortium name="The Broad Institute Genomics Platform"/>
            <person name="Cuomo C."/>
            <person name="de Hoog S."/>
            <person name="Gorbushina A."/>
            <person name="Walker B."/>
            <person name="Young S.K."/>
            <person name="Zeng Q."/>
            <person name="Gargeya S."/>
            <person name="Fitzgerald M."/>
            <person name="Haas B."/>
            <person name="Abouelleil A."/>
            <person name="Allen A.W."/>
            <person name="Alvarado L."/>
            <person name="Arachchi H.M."/>
            <person name="Berlin A.M."/>
            <person name="Chapman S.B."/>
            <person name="Gainer-Dewar J."/>
            <person name="Goldberg J."/>
            <person name="Griggs A."/>
            <person name="Gujja S."/>
            <person name="Hansen M."/>
            <person name="Howarth C."/>
            <person name="Imamovic A."/>
            <person name="Ireland A."/>
            <person name="Larimer J."/>
            <person name="McCowan C."/>
            <person name="Murphy C."/>
            <person name="Pearson M."/>
            <person name="Poon T.W."/>
            <person name="Priest M."/>
            <person name="Roberts A."/>
            <person name="Saif S."/>
            <person name="Shea T."/>
            <person name="Sisk P."/>
            <person name="Sykes S."/>
            <person name="Wortman J."/>
            <person name="Nusbaum C."/>
            <person name="Birren B."/>
        </authorList>
    </citation>
    <scope>NUCLEOTIDE SEQUENCE [LARGE SCALE GENOMIC DNA]</scope>
    <source>
        <strain evidence="1 2">CBS 101466</strain>
    </source>
</reference>
<evidence type="ECO:0000313" key="2">
    <source>
        <dbReference type="Proteomes" id="UP000030752"/>
    </source>
</evidence>
<dbReference type="Pfam" id="PF05721">
    <property type="entry name" value="PhyH"/>
    <property type="match status" value="1"/>
</dbReference>
<protein>
    <recommendedName>
        <fullName evidence="3">Phytanoyl-CoA dioxygenase</fullName>
    </recommendedName>
</protein>
<dbReference type="PANTHER" id="PTHR37563">
    <property type="entry name" value="PHYTANOYL-COA DIOXYGENASE FAMILY PROTEIN (AFU_ORTHOLOGUE AFUA_2G03330)"/>
    <property type="match status" value="1"/>
</dbReference>
<proteinExistence type="predicted"/>
<dbReference type="Gene3D" id="2.60.120.620">
    <property type="entry name" value="q2cbj1_9rhob like domain"/>
    <property type="match status" value="1"/>
</dbReference>
<dbReference type="RefSeq" id="XP_008713967.1">
    <property type="nucleotide sequence ID" value="XM_008715745.1"/>
</dbReference>
<dbReference type="InterPro" id="IPR051961">
    <property type="entry name" value="Fungal_Metabolite_Diox"/>
</dbReference>
<dbReference type="AlphaFoldDB" id="W2S5R5"/>
<keyword evidence="2" id="KW-1185">Reference proteome</keyword>
<dbReference type="HOGENOM" id="CLU_043410_0_0_1"/>